<sequence>MSHSASPPPTLRWWSHPAAQAVAAALLSASVFTLTWSLATQARAEEPDPVLPDLRDTYLPPMPADDGLYRALGGQPGIEALVAVFHTRLLADRRVAPFFEGSDAQRFKTELALEFCQVSGGPCSRARNHRRLHSGMDISRADFNAVVEVLQHSLDVQGLPFGVQSRLLAVLAPMHRDIVNVR</sequence>
<keyword evidence="2" id="KW-0349">Heme</keyword>
<keyword evidence="4" id="KW-0408">Iron</keyword>
<dbReference type="EMBL" id="JAGQDG010000003">
    <property type="protein sequence ID" value="MBQ0935298.1"/>
    <property type="molecule type" value="Genomic_DNA"/>
</dbReference>
<dbReference type="Gene3D" id="1.10.490.10">
    <property type="entry name" value="Globins"/>
    <property type="match status" value="1"/>
</dbReference>
<comment type="caution">
    <text evidence="5">The sequence shown here is derived from an EMBL/GenBank/DDBJ whole genome shotgun (WGS) entry which is preliminary data.</text>
</comment>
<dbReference type="RefSeq" id="WP_210808140.1">
    <property type="nucleotide sequence ID" value="NZ_JAGQDG010000003.1"/>
</dbReference>
<evidence type="ECO:0000313" key="6">
    <source>
        <dbReference type="Proteomes" id="UP000672097"/>
    </source>
</evidence>
<dbReference type="Pfam" id="PF01152">
    <property type="entry name" value="Bac_globin"/>
    <property type="match status" value="1"/>
</dbReference>
<protein>
    <submittedName>
        <fullName evidence="5">Group 1 truncated hemoglobin</fullName>
    </submittedName>
</protein>
<evidence type="ECO:0000256" key="2">
    <source>
        <dbReference type="ARBA" id="ARBA00022617"/>
    </source>
</evidence>
<gene>
    <name evidence="5" type="ORF">KAK11_08165</name>
</gene>
<organism evidence="5 6">
    <name type="scientific">Ideonella paludis</name>
    <dbReference type="NCBI Taxonomy" id="1233411"/>
    <lineage>
        <taxon>Bacteria</taxon>
        <taxon>Pseudomonadati</taxon>
        <taxon>Pseudomonadota</taxon>
        <taxon>Betaproteobacteria</taxon>
        <taxon>Burkholderiales</taxon>
        <taxon>Sphaerotilaceae</taxon>
        <taxon>Ideonella</taxon>
    </lineage>
</organism>
<proteinExistence type="predicted"/>
<evidence type="ECO:0000313" key="5">
    <source>
        <dbReference type="EMBL" id="MBQ0935298.1"/>
    </source>
</evidence>
<dbReference type="SUPFAM" id="SSF46458">
    <property type="entry name" value="Globin-like"/>
    <property type="match status" value="1"/>
</dbReference>
<keyword evidence="1" id="KW-0813">Transport</keyword>
<evidence type="ECO:0000256" key="1">
    <source>
        <dbReference type="ARBA" id="ARBA00022448"/>
    </source>
</evidence>
<dbReference type="InterPro" id="IPR012292">
    <property type="entry name" value="Globin/Proto"/>
</dbReference>
<keyword evidence="3" id="KW-0479">Metal-binding</keyword>
<keyword evidence="6" id="KW-1185">Reference proteome</keyword>
<evidence type="ECO:0000256" key="3">
    <source>
        <dbReference type="ARBA" id="ARBA00022723"/>
    </source>
</evidence>
<dbReference type="InterPro" id="IPR009050">
    <property type="entry name" value="Globin-like_sf"/>
</dbReference>
<evidence type="ECO:0000256" key="4">
    <source>
        <dbReference type="ARBA" id="ARBA00023004"/>
    </source>
</evidence>
<accession>A0ABS5DVW9</accession>
<dbReference type="Proteomes" id="UP000672097">
    <property type="component" value="Unassembled WGS sequence"/>
</dbReference>
<name>A0ABS5DVW9_9BURK</name>
<dbReference type="InterPro" id="IPR001486">
    <property type="entry name" value="Hemoglobin_trunc"/>
</dbReference>
<reference evidence="5 6" key="1">
    <citation type="submission" date="2021-04" db="EMBL/GenBank/DDBJ databases">
        <title>The genome sequence of type strain Ideonella paludis KCTC 32238.</title>
        <authorList>
            <person name="Liu Y."/>
        </authorList>
    </citation>
    <scope>NUCLEOTIDE SEQUENCE [LARGE SCALE GENOMIC DNA]</scope>
    <source>
        <strain evidence="5 6">KCTC 32238</strain>
    </source>
</reference>
<dbReference type="CDD" id="cd00454">
    <property type="entry name" value="TrHb1_N"/>
    <property type="match status" value="1"/>
</dbReference>